<proteinExistence type="predicted"/>
<organism evidence="1 2">
    <name type="scientific">Racocetra persica</name>
    <dbReference type="NCBI Taxonomy" id="160502"/>
    <lineage>
        <taxon>Eukaryota</taxon>
        <taxon>Fungi</taxon>
        <taxon>Fungi incertae sedis</taxon>
        <taxon>Mucoromycota</taxon>
        <taxon>Glomeromycotina</taxon>
        <taxon>Glomeromycetes</taxon>
        <taxon>Diversisporales</taxon>
        <taxon>Gigasporaceae</taxon>
        <taxon>Racocetra</taxon>
    </lineage>
</organism>
<gene>
    <name evidence="1" type="ORF">RPERSI_LOCUS36987</name>
</gene>
<feature type="non-terminal residue" evidence="1">
    <location>
        <position position="41"/>
    </location>
</feature>
<feature type="non-terminal residue" evidence="1">
    <location>
        <position position="1"/>
    </location>
</feature>
<accession>A0ACA9SZ02</accession>
<evidence type="ECO:0000313" key="2">
    <source>
        <dbReference type="Proteomes" id="UP000789920"/>
    </source>
</evidence>
<dbReference type="EMBL" id="CAJVQC010180980">
    <property type="protein sequence ID" value="CAG8852265.1"/>
    <property type="molecule type" value="Genomic_DNA"/>
</dbReference>
<evidence type="ECO:0000313" key="1">
    <source>
        <dbReference type="EMBL" id="CAG8852265.1"/>
    </source>
</evidence>
<sequence length="41" mass="4658">AIECLEVQQVRSVNVLKVKEMTKRLLNGLTKIAGLEYKKGR</sequence>
<keyword evidence="2" id="KW-1185">Reference proteome</keyword>
<reference evidence="1" key="1">
    <citation type="submission" date="2021-06" db="EMBL/GenBank/DDBJ databases">
        <authorList>
            <person name="Kallberg Y."/>
            <person name="Tangrot J."/>
            <person name="Rosling A."/>
        </authorList>
    </citation>
    <scope>NUCLEOTIDE SEQUENCE</scope>
    <source>
        <strain evidence="1">MA461A</strain>
    </source>
</reference>
<name>A0ACA9SZ02_9GLOM</name>
<comment type="caution">
    <text evidence="1">The sequence shown here is derived from an EMBL/GenBank/DDBJ whole genome shotgun (WGS) entry which is preliminary data.</text>
</comment>
<dbReference type="Proteomes" id="UP000789920">
    <property type="component" value="Unassembled WGS sequence"/>
</dbReference>
<protein>
    <submittedName>
        <fullName evidence="1">13189_t:CDS:1</fullName>
    </submittedName>
</protein>